<dbReference type="EMBL" id="JAGIXG020000028">
    <property type="protein sequence ID" value="KAI6780819.1"/>
    <property type="molecule type" value="Genomic_DNA"/>
</dbReference>
<comment type="caution">
    <text evidence="3">The sequence shown here is derived from an EMBL/GenBank/DDBJ whole genome shotgun (WGS) entry which is preliminary data.</text>
</comment>
<dbReference type="AlphaFoldDB" id="A0A9P9XZM4"/>
<dbReference type="GO" id="GO:0005634">
    <property type="term" value="C:nucleus"/>
    <property type="evidence" value="ECO:0007669"/>
    <property type="project" value="TreeGrafter"/>
</dbReference>
<dbReference type="RefSeq" id="XP_051361675.1">
    <property type="nucleotide sequence ID" value="XM_051507184.1"/>
</dbReference>
<dbReference type="InterPro" id="IPR021346">
    <property type="entry name" value="Tma16"/>
</dbReference>
<comment type="similarity">
    <text evidence="1">Belongs to the TMA16 family.</text>
</comment>
<dbReference type="Proteomes" id="UP001055219">
    <property type="component" value="Unassembled WGS sequence"/>
</dbReference>
<dbReference type="GeneID" id="75827646"/>
<gene>
    <name evidence="3" type="ORF">J7T54_001127</name>
</gene>
<dbReference type="OrthoDB" id="270284at2759"/>
<protein>
    <submittedName>
        <fullName evidence="3">Translation machinery-associated protein 16</fullName>
    </submittedName>
</protein>
<reference evidence="3" key="1">
    <citation type="journal article" date="2021" name="J Fungi (Basel)">
        <title>Genomic and Metabolomic Analyses of the Marine Fungus Emericellopsis cladophorae: Insights into Saltwater Adaptability Mechanisms and Its Biosynthetic Potential.</title>
        <authorList>
            <person name="Goncalves M.F.M."/>
            <person name="Hilario S."/>
            <person name="Van de Peer Y."/>
            <person name="Esteves A.C."/>
            <person name="Alves A."/>
        </authorList>
    </citation>
    <scope>NUCLEOTIDE SEQUENCE</scope>
    <source>
        <strain evidence="3">MUM 19.33</strain>
    </source>
</reference>
<evidence type="ECO:0000313" key="3">
    <source>
        <dbReference type="EMBL" id="KAI6780819.1"/>
    </source>
</evidence>
<proteinExistence type="inferred from homology"/>
<reference evidence="3" key="2">
    <citation type="submission" date="2022-07" db="EMBL/GenBank/DDBJ databases">
        <authorList>
            <person name="Goncalves M.F.M."/>
            <person name="Hilario S."/>
            <person name="Van De Peer Y."/>
            <person name="Esteves A.C."/>
            <person name="Alves A."/>
        </authorList>
    </citation>
    <scope>NUCLEOTIDE SEQUENCE</scope>
    <source>
        <strain evidence="3">MUM 19.33</strain>
    </source>
</reference>
<dbReference type="Pfam" id="PF11176">
    <property type="entry name" value="Tma16"/>
    <property type="match status" value="1"/>
</dbReference>
<keyword evidence="4" id="KW-1185">Reference proteome</keyword>
<evidence type="ECO:0000256" key="2">
    <source>
        <dbReference type="SAM" id="MobiDB-lite"/>
    </source>
</evidence>
<accession>A0A9P9XZM4</accession>
<evidence type="ECO:0000313" key="4">
    <source>
        <dbReference type="Proteomes" id="UP001055219"/>
    </source>
</evidence>
<evidence type="ECO:0000256" key="1">
    <source>
        <dbReference type="ARBA" id="ARBA00034127"/>
    </source>
</evidence>
<feature type="compositionally biased region" description="Basic residues" evidence="2">
    <location>
        <begin position="1"/>
        <end position="17"/>
    </location>
</feature>
<dbReference type="PANTHER" id="PTHR13349">
    <property type="entry name" value="TRANSLATION MACHINERY-ASSOCIATED PROTEIN 16"/>
    <property type="match status" value="1"/>
</dbReference>
<organism evidence="3 4">
    <name type="scientific">Emericellopsis cladophorae</name>
    <dbReference type="NCBI Taxonomy" id="2686198"/>
    <lineage>
        <taxon>Eukaryota</taxon>
        <taxon>Fungi</taxon>
        <taxon>Dikarya</taxon>
        <taxon>Ascomycota</taxon>
        <taxon>Pezizomycotina</taxon>
        <taxon>Sordariomycetes</taxon>
        <taxon>Hypocreomycetidae</taxon>
        <taxon>Hypocreales</taxon>
        <taxon>Bionectriaceae</taxon>
        <taxon>Emericellopsis</taxon>
    </lineage>
</organism>
<dbReference type="InterPro" id="IPR038356">
    <property type="entry name" value="Tma16_sf"/>
</dbReference>
<dbReference type="Gene3D" id="1.20.1440.170">
    <property type="entry name" value="Translation machinery-associated protein 16-like"/>
    <property type="match status" value="1"/>
</dbReference>
<sequence length="177" mass="20499">MPSSLHKTRKQIAKKRNGIPTALHEKSRDSMRLHKATIRDQRLEKLHSARSKRELPILDRAVYFQESAREVEGDVLDMETVQRLIETFIHQYEEEYSAIKKERRPGRPASSKEDLLKIKIAALKEEHEKGFHVMSADSARKLDEWEGNWSSLKNVPWIKVTTNCLARPTDFPSKAVA</sequence>
<feature type="region of interest" description="Disordered" evidence="2">
    <location>
        <begin position="1"/>
        <end position="31"/>
    </location>
</feature>
<name>A0A9P9XZM4_9HYPO</name>
<dbReference type="PANTHER" id="PTHR13349:SF2">
    <property type="entry name" value="TRANSLATION MACHINERY-ASSOCIATED PROTEIN 16"/>
    <property type="match status" value="1"/>
</dbReference>